<name>A0A2V1ZZP2_PSYIM</name>
<dbReference type="AlphaFoldDB" id="A0A2V1ZZP2"/>
<dbReference type="EMBL" id="QGGM01000009">
    <property type="protein sequence ID" value="PWK11166.1"/>
    <property type="molecule type" value="Genomic_DNA"/>
</dbReference>
<proteinExistence type="predicted"/>
<comment type="caution">
    <text evidence="1">The sequence shown here is derived from an EMBL/GenBank/DDBJ whole genome shotgun (WGS) entry which is preliminary data.</text>
</comment>
<gene>
    <name evidence="1" type="ORF">C8D84_10986</name>
</gene>
<accession>A0A2V1ZZP2</accession>
<evidence type="ECO:0000313" key="2">
    <source>
        <dbReference type="Proteomes" id="UP000245655"/>
    </source>
</evidence>
<reference evidence="1 2" key="1">
    <citation type="submission" date="2018-05" db="EMBL/GenBank/DDBJ databases">
        <title>Genomic Encyclopedia of Type Strains, Phase IV (KMG-IV): sequencing the most valuable type-strain genomes for metagenomic binning, comparative biology and taxonomic classification.</title>
        <authorList>
            <person name="Goeker M."/>
        </authorList>
    </citation>
    <scope>NUCLEOTIDE SEQUENCE [LARGE SCALE GENOMIC DNA]</scope>
    <source>
        <strain evidence="1 2">DSM 7229</strain>
    </source>
</reference>
<evidence type="ECO:0000313" key="1">
    <source>
        <dbReference type="EMBL" id="PWK11166.1"/>
    </source>
</evidence>
<keyword evidence="2" id="KW-1185">Reference proteome</keyword>
<protein>
    <submittedName>
        <fullName evidence="1">Uncharacterized protein</fullName>
    </submittedName>
</protein>
<organism evidence="1 2">
    <name type="scientific">Psychrobacter immobilis</name>
    <dbReference type="NCBI Taxonomy" id="498"/>
    <lineage>
        <taxon>Bacteria</taxon>
        <taxon>Pseudomonadati</taxon>
        <taxon>Pseudomonadota</taxon>
        <taxon>Gammaproteobacteria</taxon>
        <taxon>Moraxellales</taxon>
        <taxon>Moraxellaceae</taxon>
        <taxon>Psychrobacter</taxon>
    </lineage>
</organism>
<dbReference type="Proteomes" id="UP000245655">
    <property type="component" value="Unassembled WGS sequence"/>
</dbReference>
<sequence>MKHLEKARVLTSTKSTVQKLFNKPPKWSFAILKFLIIILVPLRSNAPDIQLNFYTVNILF</sequence>